<dbReference type="InterPro" id="IPR002727">
    <property type="entry name" value="DUF47"/>
</dbReference>
<dbReference type="Gene3D" id="1.20.58.220">
    <property type="entry name" value="Phosphate transport system protein phou homolog 2, domain 2"/>
    <property type="match status" value="1"/>
</dbReference>
<name>A0A7C0WRF4_9BACT</name>
<proteinExistence type="inferred from homology"/>
<dbReference type="AlphaFoldDB" id="A0A7C0WRF4"/>
<dbReference type="Pfam" id="PF01865">
    <property type="entry name" value="PhoU_div"/>
    <property type="match status" value="1"/>
</dbReference>
<evidence type="ECO:0000256" key="1">
    <source>
        <dbReference type="ARBA" id="ARBA00008591"/>
    </source>
</evidence>
<dbReference type="Proteomes" id="UP000886355">
    <property type="component" value="Unassembled WGS sequence"/>
</dbReference>
<evidence type="ECO:0000313" key="2">
    <source>
        <dbReference type="EMBL" id="HDL89569.1"/>
    </source>
</evidence>
<organism evidence="2">
    <name type="scientific">Thermodesulforhabdus norvegica</name>
    <dbReference type="NCBI Taxonomy" id="39841"/>
    <lineage>
        <taxon>Bacteria</taxon>
        <taxon>Pseudomonadati</taxon>
        <taxon>Thermodesulfobacteriota</taxon>
        <taxon>Syntrophobacteria</taxon>
        <taxon>Syntrophobacterales</taxon>
        <taxon>Thermodesulforhabdaceae</taxon>
        <taxon>Thermodesulforhabdus</taxon>
    </lineage>
</organism>
<comment type="similarity">
    <text evidence="1">Belongs to the UPF0111 family.</text>
</comment>
<reference evidence="2" key="1">
    <citation type="journal article" date="2020" name="mSystems">
        <title>Genome- and Community-Level Interaction Insights into Carbon Utilization and Element Cycling Functions of Hydrothermarchaeota in Hydrothermal Sediment.</title>
        <authorList>
            <person name="Zhou Z."/>
            <person name="Liu Y."/>
            <person name="Xu W."/>
            <person name="Pan J."/>
            <person name="Luo Z.H."/>
            <person name="Li M."/>
        </authorList>
    </citation>
    <scope>NUCLEOTIDE SEQUENCE [LARGE SCALE GENOMIC DNA]</scope>
    <source>
        <strain evidence="2">HyVt-19</strain>
    </source>
</reference>
<comment type="caution">
    <text evidence="2">The sequence shown here is derived from an EMBL/GenBank/DDBJ whole genome shotgun (WGS) entry which is preliminary data.</text>
</comment>
<dbReference type="PANTHER" id="PTHR36536:SF3">
    <property type="entry name" value="UPF0111 PROTEIN HI_1603"/>
    <property type="match status" value="1"/>
</dbReference>
<accession>A0A7C0WRF4</accession>
<feature type="non-terminal residue" evidence="2">
    <location>
        <position position="116"/>
    </location>
</feature>
<dbReference type="InterPro" id="IPR018445">
    <property type="entry name" value="Put_Phosphate_transp_reg"/>
</dbReference>
<dbReference type="EMBL" id="DQZW01000076">
    <property type="protein sequence ID" value="HDL89569.1"/>
    <property type="molecule type" value="Genomic_DNA"/>
</dbReference>
<sequence>MLCRLVLSKKHGLEIMLKRLLGKDSREEQVVDGIRNHLRLLYDQCCLLVKLLKDEDVVLIERIMDIEREGDIIRRRVFSELFEGAFIPYMRPHLYRFVEICDRAMDTVEDVAKYYE</sequence>
<dbReference type="PANTHER" id="PTHR36536">
    <property type="entry name" value="UPF0111 PROTEIN HI_1603"/>
    <property type="match status" value="1"/>
</dbReference>
<protein>
    <submittedName>
        <fullName evidence="2">DUF47 family protein</fullName>
    </submittedName>
</protein>
<dbReference type="InterPro" id="IPR038078">
    <property type="entry name" value="PhoU-like_sf"/>
</dbReference>
<gene>
    <name evidence="2" type="ORF">ENG14_01535</name>
</gene>